<organism evidence="10">
    <name type="scientific">Arcella intermedia</name>
    <dbReference type="NCBI Taxonomy" id="1963864"/>
    <lineage>
        <taxon>Eukaryota</taxon>
        <taxon>Amoebozoa</taxon>
        <taxon>Tubulinea</taxon>
        <taxon>Elardia</taxon>
        <taxon>Arcellinida</taxon>
        <taxon>Sphaerothecina</taxon>
        <taxon>Arcellidae</taxon>
        <taxon>Arcella</taxon>
    </lineage>
</organism>
<dbReference type="InterPro" id="IPR036396">
    <property type="entry name" value="Cyt_P450_sf"/>
</dbReference>
<dbReference type="GO" id="GO:0020037">
    <property type="term" value="F:heme binding"/>
    <property type="evidence" value="ECO:0007669"/>
    <property type="project" value="InterPro"/>
</dbReference>
<dbReference type="GO" id="GO:0005506">
    <property type="term" value="F:iron ion binding"/>
    <property type="evidence" value="ECO:0007669"/>
    <property type="project" value="InterPro"/>
</dbReference>
<keyword evidence="5 9" id="KW-0560">Oxidoreductase</keyword>
<dbReference type="AlphaFoldDB" id="A0A6B2L712"/>
<evidence type="ECO:0000256" key="8">
    <source>
        <dbReference type="PIRSR" id="PIRSR602401-1"/>
    </source>
</evidence>
<feature type="binding site" description="axial binding residue" evidence="8">
    <location>
        <position position="317"/>
    </location>
    <ligand>
        <name>heme</name>
        <dbReference type="ChEBI" id="CHEBI:30413"/>
    </ligand>
    <ligandPart>
        <name>Fe</name>
        <dbReference type="ChEBI" id="CHEBI:18248"/>
    </ligandPart>
</feature>
<dbReference type="PROSITE" id="PS00086">
    <property type="entry name" value="CYTOCHROME_P450"/>
    <property type="match status" value="1"/>
</dbReference>
<evidence type="ECO:0000256" key="5">
    <source>
        <dbReference type="ARBA" id="ARBA00023002"/>
    </source>
</evidence>
<dbReference type="PRINTS" id="PR00463">
    <property type="entry name" value="EP450I"/>
</dbReference>
<evidence type="ECO:0000256" key="6">
    <source>
        <dbReference type="ARBA" id="ARBA00023004"/>
    </source>
</evidence>
<protein>
    <recommendedName>
        <fullName evidence="11">Cytochrome P450</fullName>
    </recommendedName>
</protein>
<evidence type="ECO:0000256" key="9">
    <source>
        <dbReference type="RuleBase" id="RU000461"/>
    </source>
</evidence>
<reference evidence="10" key="1">
    <citation type="journal article" date="2020" name="J. Eukaryot. Microbiol.">
        <title>De novo Sequencing, Assembly and Annotation of the Transcriptome for the Free-Living Testate Amoeba Arcella intermedia.</title>
        <authorList>
            <person name="Ribeiro G.M."/>
            <person name="Porfirio-Sousa A.L."/>
            <person name="Maurer-Alcala X.X."/>
            <person name="Katz L.A."/>
            <person name="Lahr D.J.G."/>
        </authorList>
    </citation>
    <scope>NUCLEOTIDE SEQUENCE</scope>
</reference>
<dbReference type="InterPro" id="IPR050476">
    <property type="entry name" value="Insect_CytP450_Detox"/>
</dbReference>
<dbReference type="GO" id="GO:0016705">
    <property type="term" value="F:oxidoreductase activity, acting on paired donors, with incorporation or reduction of molecular oxygen"/>
    <property type="evidence" value="ECO:0007669"/>
    <property type="project" value="InterPro"/>
</dbReference>
<sequence>MVFLNGDDWRRHRTFIHSAFTSPSYKTYFPIFQQTTLKFLSILETLGTGDFDINPWYSKFTVDVLGKSIFNYDLQNLDMKQNEYYEAYKVILSNGGILNSILVMMVPWVEYLPLPGVLRVKRALAKMNELFEKVIEEKKNGKNQGDMLDHLLEAARNDQSLPMVELFSDIFIFFVAGHETTATALSYATAELAANQDVQERLYQDIQKRFGDGLPDFEAVFEEGAKIPYLDWFLQENLRLHPPVTILPTRVAVSDIEYKGQVIPKGTQVGLGIETIHMNPEVWEDPRRFDPERFSPEKKKGRHKFAFLPFSLGPRQCIGTEFSEIEQRLFLIHFLKKFKVLPPETLPSKDLTKNSSLSRPNHFSTLHILQQLMQPR</sequence>
<evidence type="ECO:0000313" key="10">
    <source>
        <dbReference type="EMBL" id="NDV32741.1"/>
    </source>
</evidence>
<dbReference type="PANTHER" id="PTHR24292:SF54">
    <property type="entry name" value="CYP9F3-RELATED"/>
    <property type="match status" value="1"/>
</dbReference>
<comment type="cofactor">
    <cofactor evidence="1 8">
        <name>heme</name>
        <dbReference type="ChEBI" id="CHEBI:30413"/>
    </cofactor>
</comment>
<evidence type="ECO:0000256" key="1">
    <source>
        <dbReference type="ARBA" id="ARBA00001971"/>
    </source>
</evidence>
<comment type="similarity">
    <text evidence="2 9">Belongs to the cytochrome P450 family.</text>
</comment>
<accession>A0A6B2L712</accession>
<dbReference type="EMBL" id="GIBP01003772">
    <property type="protein sequence ID" value="NDV32741.1"/>
    <property type="molecule type" value="Transcribed_RNA"/>
</dbReference>
<dbReference type="Pfam" id="PF00067">
    <property type="entry name" value="p450"/>
    <property type="match status" value="1"/>
</dbReference>
<dbReference type="Gene3D" id="1.10.630.10">
    <property type="entry name" value="Cytochrome P450"/>
    <property type="match status" value="1"/>
</dbReference>
<dbReference type="PANTHER" id="PTHR24292">
    <property type="entry name" value="CYTOCHROME P450"/>
    <property type="match status" value="1"/>
</dbReference>
<evidence type="ECO:0000256" key="2">
    <source>
        <dbReference type="ARBA" id="ARBA00010617"/>
    </source>
</evidence>
<dbReference type="InterPro" id="IPR017972">
    <property type="entry name" value="Cyt_P450_CS"/>
</dbReference>
<dbReference type="PRINTS" id="PR00385">
    <property type="entry name" value="P450"/>
</dbReference>
<dbReference type="InterPro" id="IPR002401">
    <property type="entry name" value="Cyt_P450_E_grp-I"/>
</dbReference>
<keyword evidence="7 9" id="KW-0503">Monooxygenase</keyword>
<keyword evidence="3 8" id="KW-0349">Heme</keyword>
<dbReference type="InterPro" id="IPR001128">
    <property type="entry name" value="Cyt_P450"/>
</dbReference>
<evidence type="ECO:0000256" key="4">
    <source>
        <dbReference type="ARBA" id="ARBA00022723"/>
    </source>
</evidence>
<dbReference type="GO" id="GO:0004497">
    <property type="term" value="F:monooxygenase activity"/>
    <property type="evidence" value="ECO:0007669"/>
    <property type="project" value="UniProtKB-KW"/>
</dbReference>
<name>A0A6B2L712_9EUKA</name>
<proteinExistence type="inferred from homology"/>
<evidence type="ECO:0000256" key="3">
    <source>
        <dbReference type="ARBA" id="ARBA00022617"/>
    </source>
</evidence>
<keyword evidence="4 8" id="KW-0479">Metal-binding</keyword>
<evidence type="ECO:0008006" key="11">
    <source>
        <dbReference type="Google" id="ProtNLM"/>
    </source>
</evidence>
<keyword evidence="6 8" id="KW-0408">Iron</keyword>
<evidence type="ECO:0000256" key="7">
    <source>
        <dbReference type="ARBA" id="ARBA00023033"/>
    </source>
</evidence>
<dbReference type="SUPFAM" id="SSF48264">
    <property type="entry name" value="Cytochrome P450"/>
    <property type="match status" value="1"/>
</dbReference>